<dbReference type="PANTHER" id="PTHR15615">
    <property type="match status" value="1"/>
</dbReference>
<dbReference type="InterPro" id="IPR013922">
    <property type="entry name" value="Cyclin_PHO80-like"/>
</dbReference>
<reference evidence="3" key="1">
    <citation type="submission" date="2014-08" db="EMBL/GenBank/DDBJ databases">
        <authorList>
            <person name="Sharma Rahul"/>
            <person name="Thines Marco"/>
        </authorList>
    </citation>
    <scope>NUCLEOTIDE SEQUENCE</scope>
</reference>
<sequence length="349" mass="37119">MSSTRINTASPTNIITSPATKSSYQSSFSSSTASTSFTHSVMKSRSPRSRSAGPSTTTTSAAAKSCSAIPDRHYGYREAACSAARFILSLYHCPNIPAKTSPSSPQPSLDVFIAYALHRTRLPTIVTTSALHLLLRLKARFPEARGSSGHRLFLSALMTASKMVCDDSYSNQSWCIVGQGMFALKEVNQMERELLGYLKWDINVTVEECAELDLKLRTDYSGRPPCSSSNSGLDSITSSSSSSATTAVRSIPISECTLPDAYPSPPCSPMVGSYTSVDSSESSPSSCGPCATPPNTRLSTFGPFNTATNTATRTNTTSSSVVAAAAATTTATAKPVRQITDEMDEIESW</sequence>
<name>A0A0F7SFS9_PHARH</name>
<dbReference type="Gene3D" id="1.10.472.10">
    <property type="entry name" value="Cyclin-like"/>
    <property type="match status" value="1"/>
</dbReference>
<dbReference type="GO" id="GO:0000307">
    <property type="term" value="C:cyclin-dependent protein kinase holoenzyme complex"/>
    <property type="evidence" value="ECO:0007669"/>
    <property type="project" value="TreeGrafter"/>
</dbReference>
<feature type="domain" description="Cyclin N-terminal" evidence="2">
    <location>
        <begin position="128"/>
        <end position="203"/>
    </location>
</feature>
<evidence type="ECO:0000256" key="1">
    <source>
        <dbReference type="SAM" id="MobiDB-lite"/>
    </source>
</evidence>
<dbReference type="PANTHER" id="PTHR15615:SF108">
    <property type="entry name" value="PROTEIN CNPPD1"/>
    <property type="match status" value="1"/>
</dbReference>
<dbReference type="Pfam" id="PF00134">
    <property type="entry name" value="Cyclin_N"/>
    <property type="match status" value="1"/>
</dbReference>
<feature type="region of interest" description="Disordered" evidence="1">
    <location>
        <begin position="329"/>
        <end position="349"/>
    </location>
</feature>
<protein>
    <submittedName>
        <fullName evidence="3">Cyclin</fullName>
    </submittedName>
</protein>
<dbReference type="GO" id="GO:0019901">
    <property type="term" value="F:protein kinase binding"/>
    <property type="evidence" value="ECO:0007669"/>
    <property type="project" value="InterPro"/>
</dbReference>
<dbReference type="GO" id="GO:0005634">
    <property type="term" value="C:nucleus"/>
    <property type="evidence" value="ECO:0007669"/>
    <property type="project" value="TreeGrafter"/>
</dbReference>
<dbReference type="InterPro" id="IPR006671">
    <property type="entry name" value="Cyclin_N"/>
</dbReference>
<accession>A0A0F7SFS9</accession>
<feature type="compositionally biased region" description="Low complexity" evidence="1">
    <location>
        <begin position="20"/>
        <end position="62"/>
    </location>
</feature>
<evidence type="ECO:0000313" key="3">
    <source>
        <dbReference type="EMBL" id="CDZ96503.1"/>
    </source>
</evidence>
<feature type="compositionally biased region" description="Polar residues" evidence="1">
    <location>
        <begin position="1"/>
        <end position="19"/>
    </location>
</feature>
<proteinExistence type="predicted"/>
<dbReference type="AlphaFoldDB" id="A0A0F7SFS9"/>
<dbReference type="SUPFAM" id="SSF47954">
    <property type="entry name" value="Cyclin-like"/>
    <property type="match status" value="1"/>
</dbReference>
<dbReference type="InterPro" id="IPR036915">
    <property type="entry name" value="Cyclin-like_sf"/>
</dbReference>
<organism evidence="3">
    <name type="scientific">Phaffia rhodozyma</name>
    <name type="common">Yeast</name>
    <name type="synonym">Xanthophyllomyces dendrorhous</name>
    <dbReference type="NCBI Taxonomy" id="264483"/>
    <lineage>
        <taxon>Eukaryota</taxon>
        <taxon>Fungi</taxon>
        <taxon>Dikarya</taxon>
        <taxon>Basidiomycota</taxon>
        <taxon>Agaricomycotina</taxon>
        <taxon>Tremellomycetes</taxon>
        <taxon>Cystofilobasidiales</taxon>
        <taxon>Mrakiaceae</taxon>
        <taxon>Phaffia</taxon>
    </lineage>
</organism>
<dbReference type="CDD" id="cd20557">
    <property type="entry name" value="CYCLIN_ScPCL1-like"/>
    <property type="match status" value="1"/>
</dbReference>
<evidence type="ECO:0000259" key="2">
    <source>
        <dbReference type="Pfam" id="PF00134"/>
    </source>
</evidence>
<dbReference type="EMBL" id="LN483144">
    <property type="protein sequence ID" value="CDZ96503.1"/>
    <property type="molecule type" value="Genomic_DNA"/>
</dbReference>
<feature type="region of interest" description="Disordered" evidence="1">
    <location>
        <begin position="1"/>
        <end position="62"/>
    </location>
</feature>
<dbReference type="GO" id="GO:0016538">
    <property type="term" value="F:cyclin-dependent protein serine/threonine kinase regulator activity"/>
    <property type="evidence" value="ECO:0007669"/>
    <property type="project" value="TreeGrafter"/>
</dbReference>